<dbReference type="Proteomes" id="UP001189429">
    <property type="component" value="Unassembled WGS sequence"/>
</dbReference>
<evidence type="ECO:0000313" key="3">
    <source>
        <dbReference type="Proteomes" id="UP001189429"/>
    </source>
</evidence>
<feature type="non-terminal residue" evidence="2">
    <location>
        <position position="129"/>
    </location>
</feature>
<keyword evidence="3" id="KW-1185">Reference proteome</keyword>
<evidence type="ECO:0000313" key="2">
    <source>
        <dbReference type="EMBL" id="CAK0849921.1"/>
    </source>
</evidence>
<feature type="non-terminal residue" evidence="2">
    <location>
        <position position="1"/>
    </location>
</feature>
<accession>A0ABN9TV43</accession>
<feature type="compositionally biased region" description="Low complexity" evidence="1">
    <location>
        <begin position="70"/>
        <end position="93"/>
    </location>
</feature>
<evidence type="ECO:0000256" key="1">
    <source>
        <dbReference type="SAM" id="MobiDB-lite"/>
    </source>
</evidence>
<name>A0ABN9TV43_9DINO</name>
<dbReference type="EMBL" id="CAUYUJ010015105">
    <property type="protein sequence ID" value="CAK0849921.1"/>
    <property type="molecule type" value="Genomic_DNA"/>
</dbReference>
<sequence>CGCCACTARAILAPPLLSAWRPWAGQRTSCASTPRTHWATASLGGCCPMVSAPLPRRASSAGKRLPSTWRAPGGTAGRSTGSSASPRAPSSSRCVISDPRTTTLGRFLRSPRRPRGPHIGARYYPFAKT</sequence>
<reference evidence="2" key="1">
    <citation type="submission" date="2023-10" db="EMBL/GenBank/DDBJ databases">
        <authorList>
            <person name="Chen Y."/>
            <person name="Shah S."/>
            <person name="Dougan E. K."/>
            <person name="Thang M."/>
            <person name="Chan C."/>
        </authorList>
    </citation>
    <scope>NUCLEOTIDE SEQUENCE [LARGE SCALE GENOMIC DNA]</scope>
</reference>
<gene>
    <name evidence="2" type="ORF">PCOR1329_LOCUS42495</name>
</gene>
<feature type="region of interest" description="Disordered" evidence="1">
    <location>
        <begin position="56"/>
        <end position="129"/>
    </location>
</feature>
<organism evidence="2 3">
    <name type="scientific">Prorocentrum cordatum</name>
    <dbReference type="NCBI Taxonomy" id="2364126"/>
    <lineage>
        <taxon>Eukaryota</taxon>
        <taxon>Sar</taxon>
        <taxon>Alveolata</taxon>
        <taxon>Dinophyceae</taxon>
        <taxon>Prorocentrales</taxon>
        <taxon>Prorocentraceae</taxon>
        <taxon>Prorocentrum</taxon>
    </lineage>
</organism>
<comment type="caution">
    <text evidence="2">The sequence shown here is derived from an EMBL/GenBank/DDBJ whole genome shotgun (WGS) entry which is preliminary data.</text>
</comment>
<proteinExistence type="predicted"/>
<protein>
    <submittedName>
        <fullName evidence="2">Uncharacterized protein</fullName>
    </submittedName>
</protein>